<dbReference type="Gene3D" id="3.40.50.720">
    <property type="entry name" value="NAD(P)-binding Rossmann-like Domain"/>
    <property type="match status" value="1"/>
</dbReference>
<keyword evidence="11 12" id="KW-0521">NADP</keyword>
<dbReference type="NCBIfam" id="TIGR00873">
    <property type="entry name" value="gnd"/>
    <property type="match status" value="1"/>
</dbReference>
<evidence type="ECO:0000256" key="2">
    <source>
        <dbReference type="ARBA" id="ARBA00004874"/>
    </source>
</evidence>
<evidence type="ECO:0000256" key="1">
    <source>
        <dbReference type="ARBA" id="ARBA00002526"/>
    </source>
</evidence>
<evidence type="ECO:0000313" key="14">
    <source>
        <dbReference type="EMBL" id="MFD0916400.1"/>
    </source>
</evidence>
<dbReference type="Pfam" id="PF03446">
    <property type="entry name" value="NAD_binding_2"/>
    <property type="match status" value="1"/>
</dbReference>
<comment type="similarity">
    <text evidence="3 11 12">Belongs to the 6-phosphogluconate dehydrogenase family.</text>
</comment>
<dbReference type="SMART" id="SM01350">
    <property type="entry name" value="6PGD"/>
    <property type="match status" value="1"/>
</dbReference>
<keyword evidence="8 12" id="KW-0311">Gluconate utilization</keyword>
<dbReference type="PROSITE" id="PS00461">
    <property type="entry name" value="6PGD"/>
    <property type="match status" value="1"/>
</dbReference>
<sequence>MTKPSIGLTGLGVMGSNLALNIADNGFDLAVHNRTNADVDRFLEKSGDLRARLTGHYEIEDFIAGIATPRTIIMMVKAGSVVDAVIAALTPHLEKGDLLIDAGNSDFNDTVRRTKTLEDQGFGFLGIGVSGGEVGARFGPSTMAGGSAEKYALVEDMLNAIAAKHEGEPCAAWLGPDGAGHFVKTMHNGIEYGDMQMIAETYGVMRNGLGMEPKAIGKVFERWNEGALGSYLIEITAQILQTEDPQTGADIIDVIVDRAGQKGTGRWSAIESQKLGVPASAIEAAVTARALSAGKDQRETMERLYGTPDTVISSASMEAIITQLENALLAGKIIAYAQGFSVIRAASEENGWNTPLARVAEIWRAGCIIRSVMLNDIASAFANNPALESLLLAPAFADKMKATHADLRTIVALTAQHALPLPALSAALSYFDYARQGQSTANILQAQRDFFGAHGFERTDEEGSDHHGPWAMG</sequence>
<organism evidence="14 15">
    <name type="scientific">Pseudahrensia aquimaris</name>
    <dbReference type="NCBI Taxonomy" id="744461"/>
    <lineage>
        <taxon>Bacteria</taxon>
        <taxon>Pseudomonadati</taxon>
        <taxon>Pseudomonadota</taxon>
        <taxon>Alphaproteobacteria</taxon>
        <taxon>Hyphomicrobiales</taxon>
        <taxon>Ahrensiaceae</taxon>
        <taxon>Pseudahrensia</taxon>
    </lineage>
</organism>
<name>A0ABW3FHP0_9HYPH</name>
<dbReference type="EC" id="1.1.1.44" evidence="5 11"/>
<gene>
    <name evidence="14" type="primary">gndA</name>
    <name evidence="14" type="ORF">ACFQ14_08280</name>
</gene>
<evidence type="ECO:0000256" key="4">
    <source>
        <dbReference type="ARBA" id="ARBA00011738"/>
    </source>
</evidence>
<dbReference type="GO" id="GO:0004616">
    <property type="term" value="F:phosphogluconate dehydrogenase (decarboxylating) activity"/>
    <property type="evidence" value="ECO:0007669"/>
    <property type="project" value="UniProtKB-EC"/>
</dbReference>
<comment type="catalytic activity">
    <reaction evidence="10 11 12">
        <text>6-phospho-D-gluconate + NADP(+) = D-ribulose 5-phosphate + CO2 + NADPH</text>
        <dbReference type="Rhea" id="RHEA:10116"/>
        <dbReference type="ChEBI" id="CHEBI:16526"/>
        <dbReference type="ChEBI" id="CHEBI:57783"/>
        <dbReference type="ChEBI" id="CHEBI:58121"/>
        <dbReference type="ChEBI" id="CHEBI:58349"/>
        <dbReference type="ChEBI" id="CHEBI:58759"/>
        <dbReference type="EC" id="1.1.1.44"/>
    </reaction>
</comment>
<evidence type="ECO:0000256" key="7">
    <source>
        <dbReference type="ARBA" id="ARBA00023002"/>
    </source>
</evidence>
<dbReference type="InterPro" id="IPR013328">
    <property type="entry name" value="6PGD_dom2"/>
</dbReference>
<dbReference type="PIRSF" id="PIRSF000109">
    <property type="entry name" value="6PGD"/>
    <property type="match status" value="1"/>
</dbReference>
<evidence type="ECO:0000256" key="9">
    <source>
        <dbReference type="ARBA" id="ARBA00023126"/>
    </source>
</evidence>
<comment type="pathway">
    <text evidence="2 11 12">Carbohydrate degradation; pentose phosphate pathway; D-ribulose 5-phosphate from D-glucose 6-phosphate (oxidative stage): step 3/3.</text>
</comment>
<keyword evidence="9 11" id="KW-0570">Pentose shunt</keyword>
<feature type="domain" description="6-phosphogluconate dehydrogenase C-terminal" evidence="13">
    <location>
        <begin position="180"/>
        <end position="471"/>
    </location>
</feature>
<dbReference type="InterPro" id="IPR006113">
    <property type="entry name" value="6PGDH_Gnd/GntZ"/>
</dbReference>
<reference evidence="15" key="1">
    <citation type="journal article" date="2019" name="Int. J. Syst. Evol. Microbiol.">
        <title>The Global Catalogue of Microorganisms (GCM) 10K type strain sequencing project: providing services to taxonomists for standard genome sequencing and annotation.</title>
        <authorList>
            <consortium name="The Broad Institute Genomics Platform"/>
            <consortium name="The Broad Institute Genome Sequencing Center for Infectious Disease"/>
            <person name="Wu L."/>
            <person name="Ma J."/>
        </authorList>
    </citation>
    <scope>NUCLEOTIDE SEQUENCE [LARGE SCALE GENOMIC DNA]</scope>
    <source>
        <strain evidence="15">CCUG 60023</strain>
    </source>
</reference>
<evidence type="ECO:0000256" key="10">
    <source>
        <dbReference type="ARBA" id="ARBA00048640"/>
    </source>
</evidence>
<accession>A0ABW3FHP0</accession>
<evidence type="ECO:0000256" key="5">
    <source>
        <dbReference type="ARBA" id="ARBA00013011"/>
    </source>
</evidence>
<dbReference type="Proteomes" id="UP001597101">
    <property type="component" value="Unassembled WGS sequence"/>
</dbReference>
<dbReference type="Gene3D" id="1.10.1040.10">
    <property type="entry name" value="N-(1-d-carboxylethyl)-l-norvaline Dehydrogenase, domain 2"/>
    <property type="match status" value="1"/>
</dbReference>
<dbReference type="SUPFAM" id="SSF51735">
    <property type="entry name" value="NAD(P)-binding Rossmann-fold domains"/>
    <property type="match status" value="1"/>
</dbReference>
<evidence type="ECO:0000259" key="13">
    <source>
        <dbReference type="SMART" id="SM01350"/>
    </source>
</evidence>
<dbReference type="EMBL" id="JBHTJV010000005">
    <property type="protein sequence ID" value="MFD0916400.1"/>
    <property type="molecule type" value="Genomic_DNA"/>
</dbReference>
<protein>
    <recommendedName>
        <fullName evidence="6 11">6-phosphogluconate dehydrogenase, decarboxylating</fullName>
        <ecNumber evidence="5 11">1.1.1.44</ecNumber>
    </recommendedName>
</protein>
<dbReference type="SUPFAM" id="SSF48179">
    <property type="entry name" value="6-phosphogluconate dehydrogenase C-terminal domain-like"/>
    <property type="match status" value="1"/>
</dbReference>
<dbReference type="PRINTS" id="PR00076">
    <property type="entry name" value="6PGDHDRGNASE"/>
</dbReference>
<evidence type="ECO:0000313" key="15">
    <source>
        <dbReference type="Proteomes" id="UP001597101"/>
    </source>
</evidence>
<dbReference type="RefSeq" id="WP_377212255.1">
    <property type="nucleotide sequence ID" value="NZ_JBHTJV010000005.1"/>
</dbReference>
<dbReference type="Pfam" id="PF00393">
    <property type="entry name" value="6PGD"/>
    <property type="match status" value="1"/>
</dbReference>
<dbReference type="Gene3D" id="1.20.5.320">
    <property type="entry name" value="6-Phosphogluconate Dehydrogenase, domain 3"/>
    <property type="match status" value="1"/>
</dbReference>
<dbReference type="InterPro" id="IPR006184">
    <property type="entry name" value="6PGdom_BS"/>
</dbReference>
<keyword evidence="7 11" id="KW-0560">Oxidoreductase</keyword>
<dbReference type="InterPro" id="IPR008927">
    <property type="entry name" value="6-PGluconate_DH-like_C_sf"/>
</dbReference>
<dbReference type="InterPro" id="IPR006115">
    <property type="entry name" value="6PGDH_NADP-bd"/>
</dbReference>
<comment type="caution">
    <text evidence="14">The sequence shown here is derived from an EMBL/GenBank/DDBJ whole genome shotgun (WGS) entry which is preliminary data.</text>
</comment>
<evidence type="ECO:0000256" key="8">
    <source>
        <dbReference type="ARBA" id="ARBA00023064"/>
    </source>
</evidence>
<dbReference type="InterPro" id="IPR036291">
    <property type="entry name" value="NAD(P)-bd_dom_sf"/>
</dbReference>
<dbReference type="NCBIfam" id="NF006765">
    <property type="entry name" value="PRK09287.1"/>
    <property type="match status" value="1"/>
</dbReference>
<evidence type="ECO:0000256" key="3">
    <source>
        <dbReference type="ARBA" id="ARBA00008419"/>
    </source>
</evidence>
<evidence type="ECO:0000256" key="11">
    <source>
        <dbReference type="PIRNR" id="PIRNR000109"/>
    </source>
</evidence>
<proteinExistence type="inferred from homology"/>
<dbReference type="PANTHER" id="PTHR11811">
    <property type="entry name" value="6-PHOSPHOGLUCONATE DEHYDROGENASE"/>
    <property type="match status" value="1"/>
</dbReference>
<evidence type="ECO:0000256" key="12">
    <source>
        <dbReference type="RuleBase" id="RU000485"/>
    </source>
</evidence>
<comment type="subunit">
    <text evidence="4 11">Homodimer.</text>
</comment>
<comment type="function">
    <text evidence="1 11">Catalyzes the oxidative decarboxylation of 6-phosphogluconate to ribulose 5-phosphate and CO(2), with concomitant reduction of NADP to NADPH.</text>
</comment>
<keyword evidence="15" id="KW-1185">Reference proteome</keyword>
<dbReference type="InterPro" id="IPR006114">
    <property type="entry name" value="6PGDH_C"/>
</dbReference>
<dbReference type="InterPro" id="IPR006183">
    <property type="entry name" value="Pgluconate_DH"/>
</dbReference>
<evidence type="ECO:0000256" key="6">
    <source>
        <dbReference type="ARBA" id="ARBA00018193"/>
    </source>
</evidence>